<gene>
    <name evidence="3" type="ORF">UFOPK3609_01171</name>
</gene>
<evidence type="ECO:0000256" key="1">
    <source>
        <dbReference type="SAM" id="MobiDB-lite"/>
    </source>
</evidence>
<dbReference type="EMBL" id="CAFBMQ010000179">
    <property type="protein sequence ID" value="CAB4916447.1"/>
    <property type="molecule type" value="Genomic_DNA"/>
</dbReference>
<evidence type="ECO:0000256" key="2">
    <source>
        <dbReference type="SAM" id="Phobius"/>
    </source>
</evidence>
<dbReference type="AlphaFoldDB" id="A0A6J7H5Z6"/>
<feature type="region of interest" description="Disordered" evidence="1">
    <location>
        <begin position="1"/>
        <end position="22"/>
    </location>
</feature>
<feature type="transmembrane region" description="Helical" evidence="2">
    <location>
        <begin position="201"/>
        <end position="221"/>
    </location>
</feature>
<reference evidence="3" key="1">
    <citation type="submission" date="2020-05" db="EMBL/GenBank/DDBJ databases">
        <authorList>
            <person name="Chiriac C."/>
            <person name="Salcher M."/>
            <person name="Ghai R."/>
            <person name="Kavagutti S V."/>
        </authorList>
    </citation>
    <scope>NUCLEOTIDE SEQUENCE</scope>
</reference>
<keyword evidence="2" id="KW-0812">Transmembrane</keyword>
<dbReference type="Pfam" id="PF14235">
    <property type="entry name" value="DUF4337"/>
    <property type="match status" value="1"/>
</dbReference>
<organism evidence="3">
    <name type="scientific">freshwater metagenome</name>
    <dbReference type="NCBI Taxonomy" id="449393"/>
    <lineage>
        <taxon>unclassified sequences</taxon>
        <taxon>metagenomes</taxon>
        <taxon>ecological metagenomes</taxon>
    </lineage>
</organism>
<feature type="compositionally biased region" description="Basic and acidic residues" evidence="1">
    <location>
        <begin position="1"/>
        <end position="10"/>
    </location>
</feature>
<keyword evidence="2" id="KW-0472">Membrane</keyword>
<keyword evidence="2" id="KW-1133">Transmembrane helix</keyword>
<protein>
    <submittedName>
        <fullName evidence="3">Unannotated protein</fullName>
    </submittedName>
</protein>
<feature type="transmembrane region" description="Helical" evidence="2">
    <location>
        <begin position="174"/>
        <end position="195"/>
    </location>
</feature>
<sequence length="222" mass="23441">MSQHADRTDDVTPAEPVETPAERTHRFLELGAALVLGLAATATAFAAYESGSLGGDAIAGYSEANNLTSQAADVYGDANGQFNYDRGLFLTYAGYLVTGDTETADVFRDQFMSENLQTTIDWYDQTGDEVTDPFDTDAGSPYALEEYAQGNDLTEQSESVFAAARAADEQGGQFDVATVFLALSLFFAGIASVFTSLVPQAVMLGLGTVGLVVGLVQLLVAL</sequence>
<name>A0A6J7H5Z6_9ZZZZ</name>
<dbReference type="InterPro" id="IPR025570">
    <property type="entry name" value="DUF4337"/>
</dbReference>
<accession>A0A6J7H5Z6</accession>
<proteinExistence type="predicted"/>
<evidence type="ECO:0000313" key="3">
    <source>
        <dbReference type="EMBL" id="CAB4916447.1"/>
    </source>
</evidence>